<accession>A0ABP8V5X6</accession>
<dbReference type="SUPFAM" id="SSF52540">
    <property type="entry name" value="P-loop containing nucleoside triphosphate hydrolases"/>
    <property type="match status" value="1"/>
</dbReference>
<keyword evidence="2" id="KW-0378">Hydrolase</keyword>
<sequence>MTHEKQIENPLAYARKILDGDSEDFPEQTTPKASSSAAISQSYDTHTITFQKVGDLIKNIEIPEWLVEDYIEANTLLLMFAPPSSYKSFLAVDLAACIATGKQWHGHDVRQGAVFYIVGEGLSGLKRRFRAWTITYDVDMSECPLLMSDGAVDLMSPTAMESLSEQIEQMVDEAKATPVLIIFDTLARNSTGNENNNSEMGLLVRQVDQLIKRFNCSALLVHHTGHSDGLRARGASSLKGAVDAEYHIRRDGDSNLVTISNTKMKDSESPAAKTLELRSVELGIHDAKGRPVTSGVLVDTDRQPSPERNNPKLGKKEEVMWQAIRCRMKQGESTEAAVIRDDLKAQGFDVRNFSRVRTNLLNKGMIEDDNGRLIPINLSD</sequence>
<evidence type="ECO:0000256" key="1">
    <source>
        <dbReference type="SAM" id="MobiDB-lite"/>
    </source>
</evidence>
<dbReference type="EMBL" id="BAABFL010000423">
    <property type="protein sequence ID" value="GAA4650843.1"/>
    <property type="molecule type" value="Genomic_DNA"/>
</dbReference>
<dbReference type="Proteomes" id="UP001500604">
    <property type="component" value="Unassembled WGS sequence"/>
</dbReference>
<evidence type="ECO:0000313" key="2">
    <source>
        <dbReference type="EMBL" id="GAA4650843.1"/>
    </source>
</evidence>
<keyword evidence="2" id="KW-0347">Helicase</keyword>
<dbReference type="CDD" id="cd01125">
    <property type="entry name" value="RepA_RSF1010_like"/>
    <property type="match status" value="1"/>
</dbReference>
<feature type="region of interest" description="Disordered" evidence="1">
    <location>
        <begin position="291"/>
        <end position="314"/>
    </location>
</feature>
<dbReference type="InterPro" id="IPR027417">
    <property type="entry name" value="P-loop_NTPase"/>
</dbReference>
<protein>
    <submittedName>
        <fullName evidence="2">Helicase RepA family protein</fullName>
    </submittedName>
</protein>
<keyword evidence="2" id="KW-0067">ATP-binding</keyword>
<organism evidence="2 3">
    <name type="scientific">Kistimonas scapharcae</name>
    <dbReference type="NCBI Taxonomy" id="1036133"/>
    <lineage>
        <taxon>Bacteria</taxon>
        <taxon>Pseudomonadati</taxon>
        <taxon>Pseudomonadota</taxon>
        <taxon>Gammaproteobacteria</taxon>
        <taxon>Oceanospirillales</taxon>
        <taxon>Endozoicomonadaceae</taxon>
        <taxon>Kistimonas</taxon>
    </lineage>
</organism>
<reference evidence="3" key="1">
    <citation type="journal article" date="2019" name="Int. J. Syst. Evol. Microbiol.">
        <title>The Global Catalogue of Microorganisms (GCM) 10K type strain sequencing project: providing services to taxonomists for standard genome sequencing and annotation.</title>
        <authorList>
            <consortium name="The Broad Institute Genomics Platform"/>
            <consortium name="The Broad Institute Genome Sequencing Center for Infectious Disease"/>
            <person name="Wu L."/>
            <person name="Ma J."/>
        </authorList>
    </citation>
    <scope>NUCLEOTIDE SEQUENCE [LARGE SCALE GENOMIC DNA]</scope>
    <source>
        <strain evidence="3">JCM 17805</strain>
    </source>
</reference>
<keyword evidence="3" id="KW-1185">Reference proteome</keyword>
<proteinExistence type="predicted"/>
<gene>
    <name evidence="2" type="ORF">GCM10023116_31260</name>
</gene>
<dbReference type="Pfam" id="PF13481">
    <property type="entry name" value="AAA_25"/>
    <property type="match status" value="1"/>
</dbReference>
<keyword evidence="2" id="KW-0547">Nucleotide-binding</keyword>
<dbReference type="InterPro" id="IPR038724">
    <property type="entry name" value="RepA"/>
</dbReference>
<comment type="caution">
    <text evidence="2">The sequence shown here is derived from an EMBL/GenBank/DDBJ whole genome shotgun (WGS) entry which is preliminary data.</text>
</comment>
<dbReference type="Gene3D" id="3.40.50.300">
    <property type="entry name" value="P-loop containing nucleotide triphosphate hydrolases"/>
    <property type="match status" value="1"/>
</dbReference>
<name>A0ABP8V5X6_9GAMM</name>
<dbReference type="RefSeq" id="WP_345197096.1">
    <property type="nucleotide sequence ID" value="NZ_BAABFL010000423.1"/>
</dbReference>
<dbReference type="GO" id="GO:0004386">
    <property type="term" value="F:helicase activity"/>
    <property type="evidence" value="ECO:0007669"/>
    <property type="project" value="UniProtKB-KW"/>
</dbReference>
<evidence type="ECO:0000313" key="3">
    <source>
        <dbReference type="Proteomes" id="UP001500604"/>
    </source>
</evidence>